<name>A0A0D6P605_9PROT</name>
<protein>
    <recommendedName>
        <fullName evidence="4">Stringent starvation protein B</fullName>
    </recommendedName>
</protein>
<reference evidence="2 3" key="1">
    <citation type="submission" date="2012-11" db="EMBL/GenBank/DDBJ databases">
        <title>Whole genome sequence of Acidisphaera rubrifaciens HS-AP3.</title>
        <authorList>
            <person name="Azuma Y."/>
            <person name="Higashiura N."/>
            <person name="Hirakawa H."/>
            <person name="Matsushita K."/>
        </authorList>
    </citation>
    <scope>NUCLEOTIDE SEQUENCE [LARGE SCALE GENOMIC DNA]</scope>
    <source>
        <strain evidence="2 3">HS-AP3</strain>
    </source>
</reference>
<organism evidence="2 3">
    <name type="scientific">Acidisphaera rubrifaciens HS-AP3</name>
    <dbReference type="NCBI Taxonomy" id="1231350"/>
    <lineage>
        <taxon>Bacteria</taxon>
        <taxon>Pseudomonadati</taxon>
        <taxon>Pseudomonadota</taxon>
        <taxon>Alphaproteobacteria</taxon>
        <taxon>Acetobacterales</taxon>
        <taxon>Acetobacteraceae</taxon>
        <taxon>Acidisphaera</taxon>
    </lineage>
</organism>
<sequence length="174" mass="18969">MSDDATPPESLLPYEDWMEQALRRVVQTALDHAARHGLPGAHHFYITFRTDHPGVVIPPRLRAQYPQEMTIVLQHQYDHLVVDDEAAMFSVRLSFGGIPATLAVPFAAVVGFADPAVRFALQFRAAGAEGEDLDGGDAPADETEEAAAPPPPPPPSSEPQVVSLDAFRRRPVKE</sequence>
<dbReference type="Pfam" id="PF04386">
    <property type="entry name" value="SspB"/>
    <property type="match status" value="1"/>
</dbReference>
<proteinExistence type="predicted"/>
<feature type="compositionally biased region" description="Pro residues" evidence="1">
    <location>
        <begin position="148"/>
        <end position="157"/>
    </location>
</feature>
<dbReference type="Proteomes" id="UP000032680">
    <property type="component" value="Unassembled WGS sequence"/>
</dbReference>
<dbReference type="Gene3D" id="2.30.30.220">
    <property type="entry name" value="SspB-like"/>
    <property type="match status" value="1"/>
</dbReference>
<dbReference type="InterPro" id="IPR036760">
    <property type="entry name" value="SspB-like_sf"/>
</dbReference>
<dbReference type="AlphaFoldDB" id="A0A0D6P605"/>
<gene>
    <name evidence="2" type="ORF">Asru_0162_03</name>
</gene>
<dbReference type="EMBL" id="BANB01000162">
    <property type="protein sequence ID" value="GAN76771.1"/>
    <property type="molecule type" value="Genomic_DNA"/>
</dbReference>
<evidence type="ECO:0000256" key="1">
    <source>
        <dbReference type="SAM" id="MobiDB-lite"/>
    </source>
</evidence>
<dbReference type="SUPFAM" id="SSF101738">
    <property type="entry name" value="SspB-like"/>
    <property type="match status" value="1"/>
</dbReference>
<dbReference type="OrthoDB" id="9800412at2"/>
<feature type="region of interest" description="Disordered" evidence="1">
    <location>
        <begin position="129"/>
        <end position="174"/>
    </location>
</feature>
<keyword evidence="3" id="KW-1185">Reference proteome</keyword>
<dbReference type="RefSeq" id="WP_048860655.1">
    <property type="nucleotide sequence ID" value="NZ_BANB01000162.1"/>
</dbReference>
<evidence type="ECO:0008006" key="4">
    <source>
        <dbReference type="Google" id="ProtNLM"/>
    </source>
</evidence>
<dbReference type="InterPro" id="IPR007481">
    <property type="entry name" value="SspB"/>
</dbReference>
<evidence type="ECO:0000313" key="3">
    <source>
        <dbReference type="Proteomes" id="UP000032680"/>
    </source>
</evidence>
<comment type="caution">
    <text evidence="2">The sequence shown here is derived from an EMBL/GenBank/DDBJ whole genome shotgun (WGS) entry which is preliminary data.</text>
</comment>
<evidence type="ECO:0000313" key="2">
    <source>
        <dbReference type="EMBL" id="GAN76771.1"/>
    </source>
</evidence>
<feature type="compositionally biased region" description="Acidic residues" evidence="1">
    <location>
        <begin position="129"/>
        <end position="145"/>
    </location>
</feature>
<accession>A0A0D6P605</accession>